<keyword evidence="1" id="KW-0472">Membrane</keyword>
<proteinExistence type="predicted"/>
<keyword evidence="1" id="KW-1133">Transmembrane helix</keyword>
<organism evidence="2 3">
    <name type="scientific">Clostridium aminobutyricum</name>
    <dbReference type="NCBI Taxonomy" id="33953"/>
    <lineage>
        <taxon>Bacteria</taxon>
        <taxon>Bacillati</taxon>
        <taxon>Bacillota</taxon>
        <taxon>Clostridia</taxon>
        <taxon>Eubacteriales</taxon>
        <taxon>Clostridiaceae</taxon>
        <taxon>Clostridium</taxon>
    </lineage>
</organism>
<sequence length="402" mass="45661">MKSNQSSFLEHYLLIKVEGFKQQELLTECIKKNICLKNVKVHNNIELTLKVKGDDFARIKGITKNKYRITVLKESGYIPILSAMLSNKARICGFILFLAIIYFQTLFISEIRVEGYEAFTEREVRQALKEAGMVEGCSKNLDLDKVRLELYDKLGNVSWVGIRQKGSMAVVQISEGTINPTFVDKSKPCNIIANKEGYIYNIIPIEGIRILDTGHYVNVGDIVISGLVPIKSTAYGQPESALTERLVHAEGKVVARVPYRFVFNQSPVEIMKTHTGKAFYGIELQVGKKAMNTLEIYNPYEVSEVKQIKSINTLRPFPIQISLSKVSEVTLSSRERTKEEIEKEVNKLVRKEIKEKLPENAQILNKSLYFTKEKNIIEVSVMIESLQEIGIEQEIVFGNQTE</sequence>
<evidence type="ECO:0000313" key="3">
    <source>
        <dbReference type="Proteomes" id="UP000664545"/>
    </source>
</evidence>
<accession>A0A939D8K3</accession>
<dbReference type="RefSeq" id="WP_206581478.1">
    <property type="nucleotide sequence ID" value="NZ_JAFJZZ010000001.1"/>
</dbReference>
<keyword evidence="1" id="KW-0812">Transmembrane</keyword>
<reference evidence="2" key="1">
    <citation type="submission" date="2021-02" db="EMBL/GenBank/DDBJ databases">
        <title>Abyssanaerobacter marinus gen.nov., sp., nov, anaerobic bacterium isolated from the Onnuri vent field of Indian Ocean and suggestion of Mogibacteriaceae fam. nov., and proposal of reclassification of ambiguous this family's genus member.</title>
        <authorList>
            <person name="Kim Y.J."/>
            <person name="Yang J.-A."/>
        </authorList>
    </citation>
    <scope>NUCLEOTIDE SEQUENCE</scope>
    <source>
        <strain evidence="2">DSM 2634</strain>
    </source>
</reference>
<protein>
    <submittedName>
        <fullName evidence="2">Sporulation protein YqfD</fullName>
    </submittedName>
</protein>
<feature type="transmembrane region" description="Helical" evidence="1">
    <location>
        <begin position="91"/>
        <end position="109"/>
    </location>
</feature>
<dbReference type="Proteomes" id="UP000664545">
    <property type="component" value="Unassembled WGS sequence"/>
</dbReference>
<evidence type="ECO:0000256" key="1">
    <source>
        <dbReference type="SAM" id="Phobius"/>
    </source>
</evidence>
<dbReference type="InterPro" id="IPR010690">
    <property type="entry name" value="YqfD"/>
</dbReference>
<keyword evidence="3" id="KW-1185">Reference proteome</keyword>
<name>A0A939D8K3_CLOAM</name>
<dbReference type="EMBL" id="JAFJZZ010000001">
    <property type="protein sequence ID" value="MBN7772698.1"/>
    <property type="molecule type" value="Genomic_DNA"/>
</dbReference>
<dbReference type="Pfam" id="PF06898">
    <property type="entry name" value="YqfD"/>
    <property type="match status" value="1"/>
</dbReference>
<comment type="caution">
    <text evidence="2">The sequence shown here is derived from an EMBL/GenBank/DDBJ whole genome shotgun (WGS) entry which is preliminary data.</text>
</comment>
<dbReference type="AlphaFoldDB" id="A0A939D8K3"/>
<evidence type="ECO:0000313" key="2">
    <source>
        <dbReference type="EMBL" id="MBN7772698.1"/>
    </source>
</evidence>
<gene>
    <name evidence="2" type="ORF">JYB65_04925</name>
</gene>